<evidence type="ECO:0000313" key="2">
    <source>
        <dbReference type="Proteomes" id="UP000749559"/>
    </source>
</evidence>
<comment type="caution">
    <text evidence="1">The sequence shown here is derived from an EMBL/GenBank/DDBJ whole genome shotgun (WGS) entry which is preliminary data.</text>
</comment>
<sequence length="104" mass="11692">MECLEKEIGNNTSKCNVHMSPNITFYLEINENNEKKAKKQILGDIWERGARTIPLPPLATGLPRTDSKKIVTTNKAFACKMSPPAICYTRRSSFDKFGQNVSTL</sequence>
<gene>
    <name evidence="1" type="ORF">OFUS_LOCUS22226</name>
</gene>
<reference evidence="1" key="1">
    <citation type="submission" date="2022-03" db="EMBL/GenBank/DDBJ databases">
        <authorList>
            <person name="Martin C."/>
        </authorList>
    </citation>
    <scope>NUCLEOTIDE SEQUENCE</scope>
</reference>
<dbReference type="Proteomes" id="UP000749559">
    <property type="component" value="Unassembled WGS sequence"/>
</dbReference>
<evidence type="ECO:0000313" key="1">
    <source>
        <dbReference type="EMBL" id="CAH1798029.1"/>
    </source>
</evidence>
<accession>A0A8S4PXR3</accession>
<name>A0A8S4PXR3_OWEFU</name>
<dbReference type="AlphaFoldDB" id="A0A8S4PXR3"/>
<dbReference type="EMBL" id="CAIIXF020000010">
    <property type="protein sequence ID" value="CAH1798029.1"/>
    <property type="molecule type" value="Genomic_DNA"/>
</dbReference>
<organism evidence="1 2">
    <name type="scientific">Owenia fusiformis</name>
    <name type="common">Polychaete worm</name>
    <dbReference type="NCBI Taxonomy" id="6347"/>
    <lineage>
        <taxon>Eukaryota</taxon>
        <taxon>Metazoa</taxon>
        <taxon>Spiralia</taxon>
        <taxon>Lophotrochozoa</taxon>
        <taxon>Annelida</taxon>
        <taxon>Polychaeta</taxon>
        <taxon>Sedentaria</taxon>
        <taxon>Canalipalpata</taxon>
        <taxon>Sabellida</taxon>
        <taxon>Oweniida</taxon>
        <taxon>Oweniidae</taxon>
        <taxon>Owenia</taxon>
    </lineage>
</organism>
<proteinExistence type="predicted"/>
<protein>
    <submittedName>
        <fullName evidence="1">Uncharacterized protein</fullName>
    </submittedName>
</protein>
<keyword evidence="2" id="KW-1185">Reference proteome</keyword>